<sequence>MHPWFGWKTASRHAKKTPSAEKTTIKYLEEKIMSPPESSNNTNSTTSRKGGKRSKNYKHLLQNQSPTECRICEKPAIGFQFEVPCCNTCKVFFRRAIITGYNLECYRPNQCSRMNDQ</sequence>
<evidence type="ECO:0000313" key="12">
    <source>
        <dbReference type="EMBL" id="UMM33084.1"/>
    </source>
</evidence>
<feature type="region of interest" description="Disordered" evidence="10">
    <location>
        <begin position="1"/>
        <end position="57"/>
    </location>
</feature>
<dbReference type="GO" id="GO:0008270">
    <property type="term" value="F:zinc ion binding"/>
    <property type="evidence" value="ECO:0007669"/>
    <property type="project" value="UniProtKB-KW"/>
</dbReference>
<dbReference type="PANTHER" id="PTHR24083">
    <property type="entry name" value="NUCLEAR HORMONE RECEPTOR"/>
    <property type="match status" value="1"/>
</dbReference>
<dbReference type="Pfam" id="PF00105">
    <property type="entry name" value="zf-C4"/>
    <property type="match status" value="1"/>
</dbReference>
<dbReference type="InterPro" id="IPR050274">
    <property type="entry name" value="Nuclear_hormone_rcpt_NR2"/>
</dbReference>
<protein>
    <recommendedName>
        <fullName evidence="11">Nuclear receptor domain-containing protein</fullName>
    </recommendedName>
</protein>
<keyword evidence="6" id="KW-0238">DNA-binding</keyword>
<keyword evidence="5" id="KW-0805">Transcription regulation</keyword>
<keyword evidence="3" id="KW-0863">Zinc-finger</keyword>
<dbReference type="GO" id="GO:0043565">
    <property type="term" value="F:sequence-specific DNA binding"/>
    <property type="evidence" value="ECO:0007669"/>
    <property type="project" value="InterPro"/>
</dbReference>
<dbReference type="GO" id="GO:0003700">
    <property type="term" value="F:DNA-binding transcription factor activity"/>
    <property type="evidence" value="ECO:0007669"/>
    <property type="project" value="InterPro"/>
</dbReference>
<proteinExistence type="inferred from homology"/>
<evidence type="ECO:0000256" key="2">
    <source>
        <dbReference type="ARBA" id="ARBA00022723"/>
    </source>
</evidence>
<feature type="compositionally biased region" description="Basic and acidic residues" evidence="10">
    <location>
        <begin position="23"/>
        <end position="32"/>
    </location>
</feature>
<feature type="domain" description="Nuclear receptor" evidence="11">
    <location>
        <begin position="66"/>
        <end position="117"/>
    </location>
</feature>
<evidence type="ECO:0000256" key="3">
    <source>
        <dbReference type="ARBA" id="ARBA00022771"/>
    </source>
</evidence>
<keyword evidence="8" id="KW-0675">Receptor</keyword>
<dbReference type="Gene3D" id="3.30.50.10">
    <property type="entry name" value="Erythroid Transcription Factor GATA-1, subunit A"/>
    <property type="match status" value="1"/>
</dbReference>
<dbReference type="PROSITE" id="PS51030">
    <property type="entry name" value="NUCLEAR_REC_DBD_2"/>
    <property type="match status" value="1"/>
</dbReference>
<evidence type="ECO:0000259" key="11">
    <source>
        <dbReference type="PROSITE" id="PS51030"/>
    </source>
</evidence>
<reference evidence="12 13" key="1">
    <citation type="submission" date="2022-04" db="EMBL/GenBank/DDBJ databases">
        <title>Chromosome-level reference genomes for two strains of Caenorhabditis briggsae: an improved platform for comparative genomics.</title>
        <authorList>
            <person name="Stevens L."/>
            <person name="Andersen E."/>
        </authorList>
    </citation>
    <scope>NUCLEOTIDE SEQUENCE [LARGE SCALE GENOMIC DNA]</scope>
    <source>
        <strain evidence="12">VX34</strain>
        <tissue evidence="12">Whole-organism</tissue>
    </source>
</reference>
<dbReference type="Proteomes" id="UP000829354">
    <property type="component" value="Chromosome V"/>
</dbReference>
<dbReference type="EMBL" id="CP092624">
    <property type="protein sequence ID" value="UMM33084.1"/>
    <property type="molecule type" value="Genomic_DNA"/>
</dbReference>
<dbReference type="InterPro" id="IPR013088">
    <property type="entry name" value="Znf_NHR/GATA"/>
</dbReference>
<keyword evidence="2" id="KW-0479">Metal-binding</keyword>
<evidence type="ECO:0000256" key="8">
    <source>
        <dbReference type="ARBA" id="ARBA00023170"/>
    </source>
</evidence>
<evidence type="ECO:0000256" key="7">
    <source>
        <dbReference type="ARBA" id="ARBA00023163"/>
    </source>
</evidence>
<organism evidence="12 13">
    <name type="scientific">Caenorhabditis briggsae</name>
    <dbReference type="NCBI Taxonomy" id="6238"/>
    <lineage>
        <taxon>Eukaryota</taxon>
        <taxon>Metazoa</taxon>
        <taxon>Ecdysozoa</taxon>
        <taxon>Nematoda</taxon>
        <taxon>Chromadorea</taxon>
        <taxon>Rhabditida</taxon>
        <taxon>Rhabditina</taxon>
        <taxon>Rhabditomorpha</taxon>
        <taxon>Rhabditoidea</taxon>
        <taxon>Rhabditidae</taxon>
        <taxon>Peloderinae</taxon>
        <taxon>Caenorhabditis</taxon>
    </lineage>
</organism>
<dbReference type="AlphaFoldDB" id="A0AAE9F126"/>
<comment type="similarity">
    <text evidence="1">Belongs to the nuclear hormone receptor family.</text>
</comment>
<evidence type="ECO:0000256" key="9">
    <source>
        <dbReference type="ARBA" id="ARBA00023242"/>
    </source>
</evidence>
<keyword evidence="13" id="KW-1185">Reference proteome</keyword>
<dbReference type="InterPro" id="IPR001628">
    <property type="entry name" value="Znf_hrmn_rcpt"/>
</dbReference>
<evidence type="ECO:0000256" key="5">
    <source>
        <dbReference type="ARBA" id="ARBA00023015"/>
    </source>
</evidence>
<keyword evidence="4" id="KW-0862">Zinc</keyword>
<dbReference type="SUPFAM" id="SSF57716">
    <property type="entry name" value="Glucocorticoid receptor-like (DNA-binding domain)"/>
    <property type="match status" value="1"/>
</dbReference>
<evidence type="ECO:0000313" key="13">
    <source>
        <dbReference type="Proteomes" id="UP000829354"/>
    </source>
</evidence>
<feature type="compositionally biased region" description="Low complexity" evidence="10">
    <location>
        <begin position="38"/>
        <end position="47"/>
    </location>
</feature>
<evidence type="ECO:0000256" key="4">
    <source>
        <dbReference type="ARBA" id="ARBA00022833"/>
    </source>
</evidence>
<evidence type="ECO:0000256" key="6">
    <source>
        <dbReference type="ARBA" id="ARBA00023125"/>
    </source>
</evidence>
<gene>
    <name evidence="12" type="ORF">L5515_006684</name>
</gene>
<name>A0AAE9F126_CAEBR</name>
<keyword evidence="9" id="KW-0539">Nucleus</keyword>
<accession>A0AAE9F126</accession>
<evidence type="ECO:0000256" key="1">
    <source>
        <dbReference type="ARBA" id="ARBA00005993"/>
    </source>
</evidence>
<evidence type="ECO:0000256" key="10">
    <source>
        <dbReference type="SAM" id="MobiDB-lite"/>
    </source>
</evidence>
<keyword evidence="7" id="KW-0804">Transcription</keyword>
<dbReference type="SMART" id="SM00399">
    <property type="entry name" value="ZnF_C4"/>
    <property type="match status" value="1"/>
</dbReference>